<evidence type="ECO:0000313" key="6">
    <source>
        <dbReference type="EMBL" id="OAX40578.1"/>
    </source>
</evidence>
<dbReference type="InterPro" id="IPR002893">
    <property type="entry name" value="Znf_MYND"/>
</dbReference>
<dbReference type="Gene3D" id="6.10.140.2220">
    <property type="match status" value="1"/>
</dbReference>
<dbReference type="OrthoDB" id="549788at2759"/>
<dbReference type="PRINTS" id="PR01875">
    <property type="entry name" value="ETOFAMILY"/>
</dbReference>
<dbReference type="PROSITE" id="PS50865">
    <property type="entry name" value="ZF_MYND_2"/>
    <property type="match status" value="1"/>
</dbReference>
<dbReference type="Proteomes" id="UP000092154">
    <property type="component" value="Unassembled WGS sequence"/>
</dbReference>
<dbReference type="InParanoid" id="A0A1B7N6W8"/>
<evidence type="ECO:0000259" key="5">
    <source>
        <dbReference type="PROSITE" id="PS50865"/>
    </source>
</evidence>
<dbReference type="SUPFAM" id="SSF144232">
    <property type="entry name" value="HIT/MYND zinc finger-like"/>
    <property type="match status" value="1"/>
</dbReference>
<name>A0A1B7N6W8_9AGAM</name>
<evidence type="ECO:0000256" key="1">
    <source>
        <dbReference type="ARBA" id="ARBA00022723"/>
    </source>
</evidence>
<organism evidence="6 7">
    <name type="scientific">Rhizopogon vinicolor AM-OR11-026</name>
    <dbReference type="NCBI Taxonomy" id="1314800"/>
    <lineage>
        <taxon>Eukaryota</taxon>
        <taxon>Fungi</taxon>
        <taxon>Dikarya</taxon>
        <taxon>Basidiomycota</taxon>
        <taxon>Agaricomycotina</taxon>
        <taxon>Agaricomycetes</taxon>
        <taxon>Agaricomycetidae</taxon>
        <taxon>Boletales</taxon>
        <taxon>Suillineae</taxon>
        <taxon>Rhizopogonaceae</taxon>
        <taxon>Rhizopogon</taxon>
    </lineage>
</organism>
<accession>A0A1B7N6W8</accession>
<keyword evidence="1" id="KW-0479">Metal-binding</keyword>
<dbReference type="AlphaFoldDB" id="A0A1B7N6W8"/>
<evidence type="ECO:0000256" key="3">
    <source>
        <dbReference type="ARBA" id="ARBA00022833"/>
    </source>
</evidence>
<proteinExistence type="predicted"/>
<gene>
    <name evidence="6" type="ORF">K503DRAFT_864528</name>
</gene>
<dbReference type="EMBL" id="KV448207">
    <property type="protein sequence ID" value="OAX40578.1"/>
    <property type="molecule type" value="Genomic_DNA"/>
</dbReference>
<protein>
    <recommendedName>
        <fullName evidence="5">MYND-type domain-containing protein</fullName>
    </recommendedName>
</protein>
<keyword evidence="2 4" id="KW-0863">Zinc-finger</keyword>
<sequence length="687" mass="76804">MALTAQERIALRSLPRRIQRLVDGALRGSVYDVRQLNNWVGASTNVELNMSLLPIFYTHLDPNVIPDQLLPTKDVQEVVTLAKWSLRGIVRVCSGVIGALNKTRADSIITDVLVRRWDVLFPWMQFIYRHFLHGTPQNPHEDCSIVVGEAVDITSIPLHQMASCSVAGHNLIQTNMAVQRFISKLWLYIGKLKDGDLHGGTEGIGAGQARGAIVRIITLCMDPLPQPSTLHTLVDAAGGHEPFVASALRYIRWFGRNLGDIPRSNITLSPTGPDYISILTTLVIALSTSVRFIRLVSIADPTCREKLILHGAPSNVVAALLQAWPTVSVMRENTPMENLAAVKSSEMLEGGFGYTALALLRTEACIPAACQVLDAGFIELVLQTGFRCSHTASGVLMLIPRFFVYHKVLSRFQKALDRTEDDAARLQFLARKNEEVQNSWASVHQAARQILDICTKTNALPFYEQRCASVECPCDANEHPHYRCSGCLIARYCSRDCQRRDWKSRHRTSCRVLHSAAGISKSKHIRCNLPLITLVETFNYALYADRIQDAMEQARGRYPDETDRLVLETDLSAFPVTFSARPVQEYYGMFDSRFEPTMLKEFRGLPGKHILMTIKLKAGQETCVILSPRVALKLAFQWPGTRDEQAVLSSVQEHLVTRFATPGDVIKEGDGFKMVEYRHSDASSYFV</sequence>
<keyword evidence="7" id="KW-1185">Reference proteome</keyword>
<evidence type="ECO:0000313" key="7">
    <source>
        <dbReference type="Proteomes" id="UP000092154"/>
    </source>
</evidence>
<dbReference type="Pfam" id="PF01753">
    <property type="entry name" value="zf-MYND"/>
    <property type="match status" value="1"/>
</dbReference>
<dbReference type="GO" id="GO:0008270">
    <property type="term" value="F:zinc ion binding"/>
    <property type="evidence" value="ECO:0007669"/>
    <property type="project" value="UniProtKB-KW"/>
</dbReference>
<dbReference type="InterPro" id="IPR013289">
    <property type="entry name" value="CBFA2T1/2/3"/>
</dbReference>
<evidence type="ECO:0000256" key="2">
    <source>
        <dbReference type="ARBA" id="ARBA00022771"/>
    </source>
</evidence>
<keyword evidence="3" id="KW-0862">Zinc</keyword>
<dbReference type="GO" id="GO:0003714">
    <property type="term" value="F:transcription corepressor activity"/>
    <property type="evidence" value="ECO:0007669"/>
    <property type="project" value="InterPro"/>
</dbReference>
<reference evidence="6 7" key="1">
    <citation type="submission" date="2016-06" db="EMBL/GenBank/DDBJ databases">
        <title>Comparative genomics of the ectomycorrhizal sister species Rhizopogon vinicolor and Rhizopogon vesiculosus (Basidiomycota: Boletales) reveals a divergence of the mating type B locus.</title>
        <authorList>
            <consortium name="DOE Joint Genome Institute"/>
            <person name="Mujic A.B."/>
            <person name="Kuo A."/>
            <person name="Tritt A."/>
            <person name="Lipzen A."/>
            <person name="Chen C."/>
            <person name="Johnson J."/>
            <person name="Sharma A."/>
            <person name="Barry K."/>
            <person name="Grigoriev I.V."/>
            <person name="Spatafora J.W."/>
        </authorList>
    </citation>
    <scope>NUCLEOTIDE SEQUENCE [LARGE SCALE GENOMIC DNA]</scope>
    <source>
        <strain evidence="6 7">AM-OR11-026</strain>
    </source>
</reference>
<evidence type="ECO:0000256" key="4">
    <source>
        <dbReference type="PROSITE-ProRule" id="PRU00134"/>
    </source>
</evidence>
<feature type="domain" description="MYND-type" evidence="5">
    <location>
        <begin position="469"/>
        <end position="510"/>
    </location>
</feature>